<proteinExistence type="inferred from homology"/>
<dbReference type="SUPFAM" id="SSF56601">
    <property type="entry name" value="beta-lactamase/transpeptidase-like"/>
    <property type="match status" value="1"/>
</dbReference>
<dbReference type="GO" id="GO:0004185">
    <property type="term" value="F:serine-type carboxypeptidase activity"/>
    <property type="evidence" value="ECO:0007669"/>
    <property type="project" value="InterPro"/>
</dbReference>
<accession>A0A0H4J1A2</accession>
<dbReference type="Gene3D" id="3.50.80.20">
    <property type="entry name" value="D-Ala-D-Ala carboxypeptidase C, peptidase S13"/>
    <property type="match status" value="1"/>
</dbReference>
<keyword evidence="4" id="KW-1185">Reference proteome</keyword>
<dbReference type="GO" id="GO:0000270">
    <property type="term" value="P:peptidoglycan metabolic process"/>
    <property type="evidence" value="ECO:0007669"/>
    <property type="project" value="TreeGrafter"/>
</dbReference>
<organism evidence="3 4">
    <name type="scientific">Methylophilales bacterium MBRS-H7</name>
    <dbReference type="NCBI Taxonomy" id="1623450"/>
    <lineage>
        <taxon>Bacteria</taxon>
        <taxon>Pseudomonadati</taxon>
        <taxon>Pseudomonadota</taxon>
        <taxon>Betaproteobacteria</taxon>
        <taxon>Nitrosomonadales</taxon>
        <taxon>OM43 clade</taxon>
    </lineage>
</organism>
<dbReference type="EMBL" id="CP011002">
    <property type="protein sequence ID" value="AKO65563.1"/>
    <property type="molecule type" value="Genomic_DNA"/>
</dbReference>
<evidence type="ECO:0000256" key="2">
    <source>
        <dbReference type="ARBA" id="ARBA00022801"/>
    </source>
</evidence>
<protein>
    <recommendedName>
        <fullName evidence="5">D-alanyl-D-alanine carboxypeptidase</fullName>
    </recommendedName>
</protein>
<dbReference type="OrthoDB" id="9802627at2"/>
<reference evidence="3 4" key="1">
    <citation type="submission" date="2015-03" db="EMBL/GenBank/DDBJ databases">
        <title>Comparative analysis of the OM43 clade including a novel species from Red Sea uncovers genomic and metabolic diversity among marine methylotrophs.</title>
        <authorList>
            <person name="Jimenez-Infante F."/>
            <person name="Ngugi D.K."/>
            <person name="Vinu M."/>
            <person name="Alam I."/>
            <person name="Kamau A."/>
            <person name="Blom J."/>
            <person name="Bajic V.B."/>
            <person name="Stingl U."/>
        </authorList>
    </citation>
    <scope>NUCLEOTIDE SEQUENCE [LARGE SCALE GENOMIC DNA]</scope>
    <source>
        <strain evidence="3 4">MBRSH7</strain>
    </source>
</reference>
<dbReference type="InterPro" id="IPR000667">
    <property type="entry name" value="Peptidase_S13"/>
</dbReference>
<dbReference type="Proteomes" id="UP000066549">
    <property type="component" value="Chromosome"/>
</dbReference>
<dbReference type="AlphaFoldDB" id="A0A0H4J1A2"/>
<dbReference type="Gene3D" id="3.40.710.10">
    <property type="entry name" value="DD-peptidase/beta-lactamase superfamily"/>
    <property type="match status" value="1"/>
</dbReference>
<gene>
    <name evidence="3" type="ORF">VI33_02105</name>
</gene>
<dbReference type="GO" id="GO:0006508">
    <property type="term" value="P:proteolysis"/>
    <property type="evidence" value="ECO:0007669"/>
    <property type="project" value="InterPro"/>
</dbReference>
<dbReference type="Pfam" id="PF02113">
    <property type="entry name" value="Peptidase_S13"/>
    <property type="match status" value="1"/>
</dbReference>
<evidence type="ECO:0000313" key="4">
    <source>
        <dbReference type="Proteomes" id="UP000066549"/>
    </source>
</evidence>
<dbReference type="InterPro" id="IPR012338">
    <property type="entry name" value="Beta-lactam/transpept-like"/>
</dbReference>
<dbReference type="PATRIC" id="fig|1623450.3.peg.419"/>
<dbReference type="PANTHER" id="PTHR30023:SF0">
    <property type="entry name" value="PENICILLIN-SENSITIVE CARBOXYPEPTIDASE A"/>
    <property type="match status" value="1"/>
</dbReference>
<evidence type="ECO:0008006" key="5">
    <source>
        <dbReference type="Google" id="ProtNLM"/>
    </source>
</evidence>
<dbReference type="PRINTS" id="PR00922">
    <property type="entry name" value="DADACBPTASE3"/>
</dbReference>
<name>A0A0H4J1A2_9PROT</name>
<comment type="similarity">
    <text evidence="1">Belongs to the peptidase S13 family.</text>
</comment>
<sequence>MIRFLLIISFFVTTAYSQELAIKNKINPQDFAYSIKNISTGESWSKDADKSFNFASVNKLVTATIALDELGPDFKFRTLFFSSKQIKENTLAGDLIIKGEGDPTLSIENLKDIFYKLKARGINQITGNVFLDDSYFKLQPNREYIDDLSYRAYNVQPKSLLIEAGAIEIQFLNQDNNVSLYNKPFIEGIEVVNNLKITKEACEDWKSKIQPEVIFTDESMQISLNGSFSKECKNKSLYLNALDQDEYMKVAISNILDEVEIEFAGEIQKQGFADEELNSFVLLDEHFSDPLNQLMYQMNKYSLNLFSRNLALTAMKQKTEFDADEFNVDIYFKSWFEKKGISANEFFIENGAGLSRSSHANTFLFQEILAFIEESDWKSEIISSLPIAGIDGTLKSMFKEKSFSNATHLKTGRLKNVFALSGFMKSSKGEEYIVTFVLNGPQYQSFLKFIEQSLDYLHQH</sequence>
<keyword evidence="2" id="KW-0378">Hydrolase</keyword>
<evidence type="ECO:0000256" key="1">
    <source>
        <dbReference type="ARBA" id="ARBA00006096"/>
    </source>
</evidence>
<evidence type="ECO:0000313" key="3">
    <source>
        <dbReference type="EMBL" id="AKO65563.1"/>
    </source>
</evidence>
<dbReference type="PANTHER" id="PTHR30023">
    <property type="entry name" value="D-ALANYL-D-ALANINE CARBOXYPEPTIDASE"/>
    <property type="match status" value="1"/>
</dbReference>
<dbReference type="NCBIfam" id="TIGR00666">
    <property type="entry name" value="PBP4"/>
    <property type="match status" value="1"/>
</dbReference>